<dbReference type="InterPro" id="IPR025989">
    <property type="entry name" value="Virulence_F_dom"/>
</dbReference>
<dbReference type="SMART" id="SM00932">
    <property type="entry name" value="Nfu_N"/>
    <property type="match status" value="1"/>
</dbReference>
<dbReference type="SMART" id="SM00567">
    <property type="entry name" value="EZ_HEAT"/>
    <property type="match status" value="4"/>
</dbReference>
<dbReference type="PANTHER" id="PTHR12697">
    <property type="entry name" value="PBS LYASE HEAT-LIKE PROTEIN"/>
    <property type="match status" value="1"/>
</dbReference>
<dbReference type="SUPFAM" id="SSF48371">
    <property type="entry name" value="ARM repeat"/>
    <property type="match status" value="1"/>
</dbReference>
<dbReference type="RefSeq" id="WP_380966730.1">
    <property type="nucleotide sequence ID" value="NZ_JBHTCO010000017.1"/>
</dbReference>
<dbReference type="Gene3D" id="1.25.10.10">
    <property type="entry name" value="Leucine-rich Repeat Variant"/>
    <property type="match status" value="1"/>
</dbReference>
<dbReference type="InterPro" id="IPR036498">
    <property type="entry name" value="Nfu/NifU_N_sf"/>
</dbReference>
<comment type="caution">
    <text evidence="2">The sequence shown here is derived from an EMBL/GenBank/DDBJ whole genome shotgun (WGS) entry which is preliminary data.</text>
</comment>
<evidence type="ECO:0000313" key="2">
    <source>
        <dbReference type="EMBL" id="MFC7393915.1"/>
    </source>
</evidence>
<dbReference type="Proteomes" id="UP001596505">
    <property type="component" value="Unassembled WGS sequence"/>
</dbReference>
<keyword evidence="3" id="KW-1185">Reference proteome</keyword>
<accession>A0ABW2Q1L6</accession>
<organism evidence="2 3">
    <name type="scientific">Scopulibacillus cellulosilyticus</name>
    <dbReference type="NCBI Taxonomy" id="2665665"/>
    <lineage>
        <taxon>Bacteria</taxon>
        <taxon>Bacillati</taxon>
        <taxon>Bacillota</taxon>
        <taxon>Bacilli</taxon>
        <taxon>Bacillales</taxon>
        <taxon>Sporolactobacillaceae</taxon>
        <taxon>Scopulibacillus</taxon>
    </lineage>
</organism>
<dbReference type="Pfam" id="PF13769">
    <property type="entry name" value="Virulence_fact"/>
    <property type="match status" value="1"/>
</dbReference>
<protein>
    <submittedName>
        <fullName evidence="2">Conserved virulence factor C family protein</fullName>
    </submittedName>
</protein>
<dbReference type="Gene3D" id="3.30.1370.70">
    <property type="entry name" value="Scaffold protein Nfu/NifU, N-terminal domain"/>
    <property type="match status" value="1"/>
</dbReference>
<evidence type="ECO:0000313" key="3">
    <source>
        <dbReference type="Proteomes" id="UP001596505"/>
    </source>
</evidence>
<dbReference type="InterPro" id="IPR016024">
    <property type="entry name" value="ARM-type_fold"/>
</dbReference>
<feature type="domain" description="Scaffold protein Nfu/NifU N-terminal" evidence="1">
    <location>
        <begin position="6"/>
        <end position="88"/>
    </location>
</feature>
<proteinExistence type="predicted"/>
<sequence>MKLQGIEPTPSPHTMKLILDETLPSGKSHNYRQDNKNDAPELIQELLDIEGVKGVYHVADFMALERFPKADWGEILSKVRTVLGEDEGSSHESSEKSSVQPKENFGEIRVFYQMFRQIPMQVKLDIDGEEKRVGLPKRFMDAIMEAQGSSDNMIMERQWVEQSPRYGDPEEIEKDIVEELSAAYDHERLNELVKRAYSQDSNNEKHAPFKKVTLEMLDDPDWHKRYAALDRMDPSLEDLPVLEKALHDEKVSIRRLAVVYLGMLEDSKVLPYLYEGLHDKTVTVRRTAGDCLSDMGDPSAIPEMAKALKDPSRIVRWRAAMFLYEVGDESALPALKEAAGDPEFEVDMQIKMAISRIEGGEDAKGSVWQQMTRTFSKNKK</sequence>
<dbReference type="Pfam" id="PF08712">
    <property type="entry name" value="Nfu_N"/>
    <property type="match status" value="1"/>
</dbReference>
<name>A0ABW2Q1L6_9BACL</name>
<dbReference type="SUPFAM" id="SSF110836">
    <property type="entry name" value="Hypothetical protein SAV1430"/>
    <property type="match status" value="1"/>
</dbReference>
<reference evidence="3" key="1">
    <citation type="journal article" date="2019" name="Int. J. Syst. Evol. Microbiol.">
        <title>The Global Catalogue of Microorganisms (GCM) 10K type strain sequencing project: providing services to taxonomists for standard genome sequencing and annotation.</title>
        <authorList>
            <consortium name="The Broad Institute Genomics Platform"/>
            <consortium name="The Broad Institute Genome Sequencing Center for Infectious Disease"/>
            <person name="Wu L."/>
            <person name="Ma J."/>
        </authorList>
    </citation>
    <scope>NUCLEOTIDE SEQUENCE [LARGE SCALE GENOMIC DNA]</scope>
    <source>
        <strain evidence="3">CGMCC 1.16305</strain>
    </source>
</reference>
<dbReference type="EMBL" id="JBHTCO010000017">
    <property type="protein sequence ID" value="MFC7393915.1"/>
    <property type="molecule type" value="Genomic_DNA"/>
</dbReference>
<dbReference type="InterPro" id="IPR014824">
    <property type="entry name" value="Nfu/NifU_N"/>
</dbReference>
<dbReference type="Pfam" id="PF13646">
    <property type="entry name" value="HEAT_2"/>
    <property type="match status" value="1"/>
</dbReference>
<evidence type="ECO:0000259" key="1">
    <source>
        <dbReference type="SMART" id="SM00932"/>
    </source>
</evidence>
<dbReference type="PANTHER" id="PTHR12697:SF37">
    <property type="entry name" value="CONSERVED VIRULENCE FACTOR C"/>
    <property type="match status" value="1"/>
</dbReference>
<dbReference type="InterPro" id="IPR011989">
    <property type="entry name" value="ARM-like"/>
</dbReference>
<gene>
    <name evidence="2" type="ORF">ACFQRG_13220</name>
</gene>
<dbReference type="InterPro" id="IPR004155">
    <property type="entry name" value="PBS_lyase_HEAT"/>
</dbReference>